<dbReference type="PANTHER" id="PTHR15240">
    <property type="entry name" value="CAVIN"/>
    <property type="match status" value="1"/>
</dbReference>
<dbReference type="AlphaFoldDB" id="A0A5J5DIJ0"/>
<evidence type="ECO:0000313" key="9">
    <source>
        <dbReference type="Proteomes" id="UP000327493"/>
    </source>
</evidence>
<name>A0A5J5DIJ0_9PERO</name>
<evidence type="ECO:0008006" key="10">
    <source>
        <dbReference type="Google" id="ProtNLM"/>
    </source>
</evidence>
<accession>A0A5J5DIJ0</accession>
<evidence type="ECO:0000256" key="1">
    <source>
        <dbReference type="ARBA" id="ARBA00004345"/>
    </source>
</evidence>
<feature type="compositionally biased region" description="Acidic residues" evidence="7">
    <location>
        <begin position="528"/>
        <end position="541"/>
    </location>
</feature>
<dbReference type="Proteomes" id="UP000327493">
    <property type="component" value="Chromosome 4"/>
</dbReference>
<organism evidence="8 9">
    <name type="scientific">Etheostoma spectabile</name>
    <name type="common">orangethroat darter</name>
    <dbReference type="NCBI Taxonomy" id="54343"/>
    <lineage>
        <taxon>Eukaryota</taxon>
        <taxon>Metazoa</taxon>
        <taxon>Chordata</taxon>
        <taxon>Craniata</taxon>
        <taxon>Vertebrata</taxon>
        <taxon>Euteleostomi</taxon>
        <taxon>Actinopterygii</taxon>
        <taxon>Neopterygii</taxon>
        <taxon>Teleostei</taxon>
        <taxon>Neoteleostei</taxon>
        <taxon>Acanthomorphata</taxon>
        <taxon>Eupercaria</taxon>
        <taxon>Perciformes</taxon>
        <taxon>Percoidei</taxon>
        <taxon>Percidae</taxon>
        <taxon>Etheostomatinae</taxon>
        <taxon>Etheostoma</taxon>
    </lineage>
</organism>
<comment type="caution">
    <text evidence="8">The sequence shown here is derived from an EMBL/GenBank/DDBJ whole genome shotgun (WGS) entry which is preliminary data.</text>
</comment>
<dbReference type="Pfam" id="PF15237">
    <property type="entry name" value="PTRF_SDPR"/>
    <property type="match status" value="2"/>
</dbReference>
<dbReference type="GO" id="GO:0005080">
    <property type="term" value="F:protein kinase C binding"/>
    <property type="evidence" value="ECO:0007669"/>
    <property type="project" value="TreeGrafter"/>
</dbReference>
<feature type="compositionally biased region" description="Basic and acidic residues" evidence="7">
    <location>
        <begin position="229"/>
        <end position="243"/>
    </location>
</feature>
<sequence length="567" mass="62101">MEEDASHAEQPNSISGSTHTIPQQQPENTELLIPSFSPSSAPSSPTPTGTLSRLGLKSPSSPTAVAPGSPVDRGQVSAITVVALLDKLVNMLESVQENQQRMEQRQADLEGAVRVVQGDVTRLSKTHVSTSNSVTKLLERSRKVSGHLKDVRERMDKQAVQVKKLEANHSHLLKRNHFKVLIFQLHNGASITARLAVKVATENKTEREESQSNETIVMGNQSFPQDDLAASKRDEEETEEKPNETGYLTYCSPFHSVYGHQCVDGWRVKAERDFKEKQLEEDNEIPTSVLVKDSLKTPQPSQYDAESIRPAASVACSVDGSHAPEGLQTISLSSDDDDGLPAHLEEDEMFQCDAAMGTSHTFERRADKFKRNSLKKVDSLKKAFSRQSIEKKMTQITTKIVPPEKREKLRKSLTPNHPKSPTAKSSSFKVSPMTFNVKKVRDGATPTEDMGSPGEEAHVEIPALESLDGESPLAEVHTQEGVVEQIREMLSPSTPESMKAELAINGEASSIEGEMNGDRIAGLAVPELDEDVDAEEEEEEEEKHKSPVKPAADAQIPTATIAAGQLC</sequence>
<dbReference type="GO" id="GO:0005901">
    <property type="term" value="C:caveola"/>
    <property type="evidence" value="ECO:0007669"/>
    <property type="project" value="UniProtKB-SubCell"/>
</dbReference>
<dbReference type="GO" id="GO:0005737">
    <property type="term" value="C:cytoplasm"/>
    <property type="evidence" value="ECO:0007669"/>
    <property type="project" value="UniProtKB-SubCell"/>
</dbReference>
<comment type="subcellular location">
    <subcellularLocation>
        <location evidence="2">Cytoplasm</location>
    </subcellularLocation>
    <subcellularLocation>
        <location evidence="1">Membrane</location>
        <location evidence="1">Caveola</location>
    </subcellularLocation>
</comment>
<keyword evidence="5" id="KW-0472">Membrane</keyword>
<feature type="compositionally biased region" description="Polar residues" evidence="7">
    <location>
        <begin position="212"/>
        <end position="224"/>
    </location>
</feature>
<evidence type="ECO:0000256" key="3">
    <source>
        <dbReference type="ARBA" id="ARBA00008836"/>
    </source>
</evidence>
<feature type="region of interest" description="Disordered" evidence="7">
    <location>
        <begin position="402"/>
        <end position="428"/>
    </location>
</feature>
<keyword evidence="6" id="KW-0175">Coiled coil</keyword>
<feature type="region of interest" description="Disordered" evidence="7">
    <location>
        <begin position="204"/>
        <end position="245"/>
    </location>
</feature>
<evidence type="ECO:0000256" key="5">
    <source>
        <dbReference type="ARBA" id="ARBA00023136"/>
    </source>
</evidence>
<gene>
    <name evidence="8" type="ORF">FQN60_009288</name>
</gene>
<evidence type="ECO:0000313" key="8">
    <source>
        <dbReference type="EMBL" id="KAA8593172.1"/>
    </source>
</evidence>
<dbReference type="InterPro" id="IPR026752">
    <property type="entry name" value="Cavin_fam"/>
</dbReference>
<keyword evidence="4" id="KW-0963">Cytoplasm</keyword>
<dbReference type="PANTHER" id="PTHR15240:SF5">
    <property type="entry name" value="CAVEOLAE-ASSOCIATED PROTEIN 2A"/>
    <property type="match status" value="1"/>
</dbReference>
<evidence type="ECO:0000256" key="4">
    <source>
        <dbReference type="ARBA" id="ARBA00022490"/>
    </source>
</evidence>
<evidence type="ECO:0000256" key="6">
    <source>
        <dbReference type="SAM" id="Coils"/>
    </source>
</evidence>
<feature type="region of interest" description="Disordered" evidence="7">
    <location>
        <begin position="1"/>
        <end position="72"/>
    </location>
</feature>
<protein>
    <recommendedName>
        <fullName evidence="10">Caveolae associated protein 2a</fullName>
    </recommendedName>
</protein>
<feature type="compositionally biased region" description="Polar residues" evidence="7">
    <location>
        <begin position="9"/>
        <end position="28"/>
    </location>
</feature>
<feature type="region of interest" description="Disordered" evidence="7">
    <location>
        <begin position="528"/>
        <end position="567"/>
    </location>
</feature>
<evidence type="ECO:0000256" key="7">
    <source>
        <dbReference type="SAM" id="MobiDB-lite"/>
    </source>
</evidence>
<evidence type="ECO:0000256" key="2">
    <source>
        <dbReference type="ARBA" id="ARBA00004496"/>
    </source>
</evidence>
<dbReference type="EMBL" id="VOFY01000004">
    <property type="protein sequence ID" value="KAA8593172.1"/>
    <property type="molecule type" value="Genomic_DNA"/>
</dbReference>
<keyword evidence="9" id="KW-1185">Reference proteome</keyword>
<feature type="coiled-coil region" evidence="6">
    <location>
        <begin position="85"/>
        <end position="112"/>
    </location>
</feature>
<reference evidence="8 9" key="1">
    <citation type="submission" date="2019-08" db="EMBL/GenBank/DDBJ databases">
        <title>A chromosome-level genome assembly, high-density linkage maps, and genome scans reveal the genomic architecture of hybrid incompatibilities underlying speciation via character displacement in darters (Percidae: Etheostominae).</title>
        <authorList>
            <person name="Moran R.L."/>
            <person name="Catchen J.M."/>
            <person name="Fuller R.C."/>
        </authorList>
    </citation>
    <scope>NUCLEOTIDE SEQUENCE [LARGE SCALE GENOMIC DNA]</scope>
    <source>
        <strain evidence="8">EspeVRDwgs_2016</strain>
        <tissue evidence="8">Muscle</tissue>
    </source>
</reference>
<comment type="similarity">
    <text evidence="3">Belongs to the CAVIN family.</text>
</comment>
<proteinExistence type="inferred from homology"/>
<feature type="compositionally biased region" description="Polar residues" evidence="7">
    <location>
        <begin position="413"/>
        <end position="428"/>
    </location>
</feature>
<feature type="compositionally biased region" description="Low complexity" evidence="7">
    <location>
        <begin position="34"/>
        <end position="52"/>
    </location>
</feature>